<evidence type="ECO:0000313" key="2">
    <source>
        <dbReference type="EMBL" id="BBC37860.1"/>
    </source>
</evidence>
<reference evidence="2 3" key="1">
    <citation type="journal article" date="2010" name="ChemBioChem">
        <title>Cloning and characterization of the biosynthetic gene cluster of 16-membered macrolide antibiotic FD-891: involvement of a dual functional cytochrome P450 monooxygenase catalyzing epoxidation and hydroxylation.</title>
        <authorList>
            <person name="Kudo F."/>
            <person name="Motegi A."/>
            <person name="Mizoue K."/>
            <person name="Eguchi T."/>
        </authorList>
    </citation>
    <scope>NUCLEOTIDE SEQUENCE [LARGE SCALE GENOMIC DNA]</scope>
    <source>
        <strain evidence="2 3">A-8890</strain>
    </source>
</reference>
<accession>A0ABM7FJ40</accession>
<evidence type="ECO:0000256" key="1">
    <source>
        <dbReference type="SAM" id="MobiDB-lite"/>
    </source>
</evidence>
<dbReference type="Proteomes" id="UP001321542">
    <property type="component" value="Chromosome"/>
</dbReference>
<proteinExistence type="predicted"/>
<name>A0ABM7FJ40_9ACTN</name>
<organism evidence="2 3">
    <name type="scientific">Streptomyces graminofaciens</name>
    <dbReference type="NCBI Taxonomy" id="68212"/>
    <lineage>
        <taxon>Bacteria</taxon>
        <taxon>Bacillati</taxon>
        <taxon>Actinomycetota</taxon>
        <taxon>Actinomycetes</taxon>
        <taxon>Kitasatosporales</taxon>
        <taxon>Streptomycetaceae</taxon>
        <taxon>Streptomyces</taxon>
    </lineage>
</organism>
<gene>
    <name evidence="2" type="ORF">SGFS_091540</name>
</gene>
<keyword evidence="3" id="KW-1185">Reference proteome</keyword>
<evidence type="ECO:0000313" key="3">
    <source>
        <dbReference type="Proteomes" id="UP001321542"/>
    </source>
</evidence>
<sequence length="80" mass="8913">MGQRPTHDLRKSKHTARLALALRGAPPPRVDPLHHPINRPDPTEADAGRIRDAILTVTRVHVEDMIARRRDSVLWSVGSG</sequence>
<protein>
    <submittedName>
        <fullName evidence="2">Uncharacterized protein</fullName>
    </submittedName>
</protein>
<dbReference type="EMBL" id="AP018448">
    <property type="protein sequence ID" value="BBC37860.1"/>
    <property type="molecule type" value="Genomic_DNA"/>
</dbReference>
<feature type="region of interest" description="Disordered" evidence="1">
    <location>
        <begin position="24"/>
        <end position="46"/>
    </location>
</feature>
<reference evidence="2 3" key="2">
    <citation type="journal article" date="2023" name="ChemBioChem">
        <title>Acyltransferase Domain Exchange between Two Independent Type I Polyketide Synthases in the Same Producer Strain of Macrolide Antibiotics.</title>
        <authorList>
            <person name="Kudo F."/>
            <person name="Kishikawa K."/>
            <person name="Tsuboi K."/>
            <person name="Kido T."/>
            <person name="Usui T."/>
            <person name="Hashimoto J."/>
            <person name="Shin-Ya K."/>
            <person name="Miyanaga A."/>
            <person name="Eguchi T."/>
        </authorList>
    </citation>
    <scope>NUCLEOTIDE SEQUENCE [LARGE SCALE GENOMIC DNA]</scope>
    <source>
        <strain evidence="2 3">A-8890</strain>
    </source>
</reference>